<feature type="transmembrane region" description="Helical" evidence="1">
    <location>
        <begin position="92"/>
        <end position="113"/>
    </location>
</feature>
<dbReference type="EMBL" id="JBJIAA010000029">
    <property type="protein sequence ID" value="MFL0253227.1"/>
    <property type="molecule type" value="Genomic_DNA"/>
</dbReference>
<evidence type="ECO:0000256" key="1">
    <source>
        <dbReference type="SAM" id="Phobius"/>
    </source>
</evidence>
<name>A0ABW8TL05_9CLOT</name>
<keyword evidence="3" id="KW-1185">Reference proteome</keyword>
<gene>
    <name evidence="2" type="ORF">ACJDT4_22735</name>
</gene>
<organism evidence="2 3">
    <name type="scientific">Clostridium neuense</name>
    <dbReference type="NCBI Taxonomy" id="1728934"/>
    <lineage>
        <taxon>Bacteria</taxon>
        <taxon>Bacillati</taxon>
        <taxon>Bacillota</taxon>
        <taxon>Clostridia</taxon>
        <taxon>Eubacteriales</taxon>
        <taxon>Clostridiaceae</taxon>
        <taxon>Clostridium</taxon>
    </lineage>
</organism>
<keyword evidence="1" id="KW-0812">Transmembrane</keyword>
<feature type="transmembrane region" description="Helical" evidence="1">
    <location>
        <begin position="12"/>
        <end position="30"/>
    </location>
</feature>
<dbReference type="RefSeq" id="WP_406789895.1">
    <property type="nucleotide sequence ID" value="NZ_JBJIAA010000029.1"/>
</dbReference>
<comment type="caution">
    <text evidence="2">The sequence shown here is derived from an EMBL/GenBank/DDBJ whole genome shotgun (WGS) entry which is preliminary data.</text>
</comment>
<dbReference type="Proteomes" id="UP001623592">
    <property type="component" value="Unassembled WGS sequence"/>
</dbReference>
<feature type="transmembrane region" description="Helical" evidence="1">
    <location>
        <begin position="133"/>
        <end position="151"/>
    </location>
</feature>
<protein>
    <recommendedName>
        <fullName evidence="4">ABC transporter permease</fullName>
    </recommendedName>
</protein>
<evidence type="ECO:0000313" key="3">
    <source>
        <dbReference type="Proteomes" id="UP001623592"/>
    </source>
</evidence>
<sequence length="249" mass="27663">MPNLIKYELKTVWRDLLVILAVIILLNLALLTRINVWQSELVFGSSCLIYFGGLVAVFISNIRIFTRDLKEDTGYLLFSVPQSGYSILGGKLVVVLLEFVSSSIIGIAFMYIFSEQLSFKLFNGFNGGSVLQMLGTLYGYISLIIVIYFIIAFTKMIMKGKRLSGLVEVIIFIAFGVISYYLEDIIEKILPQRMNISGGIVNLNISSSKISDAAYGNVSFNIANGVLGFIITVILFVATAYILEKKIDI</sequence>
<feature type="transmembrane region" description="Helical" evidence="1">
    <location>
        <begin position="222"/>
        <end position="243"/>
    </location>
</feature>
<evidence type="ECO:0000313" key="2">
    <source>
        <dbReference type="EMBL" id="MFL0253227.1"/>
    </source>
</evidence>
<keyword evidence="1" id="KW-1133">Transmembrane helix</keyword>
<keyword evidence="1" id="KW-0472">Membrane</keyword>
<accession>A0ABW8TL05</accession>
<feature type="transmembrane region" description="Helical" evidence="1">
    <location>
        <begin position="42"/>
        <end position="62"/>
    </location>
</feature>
<reference evidence="2 3" key="1">
    <citation type="submission" date="2024-11" db="EMBL/GenBank/DDBJ databases">
        <authorList>
            <person name="Heng Y.C."/>
            <person name="Lim A.C.H."/>
            <person name="Lee J.K.Y."/>
            <person name="Kittelmann S."/>
        </authorList>
    </citation>
    <scope>NUCLEOTIDE SEQUENCE [LARGE SCALE GENOMIC DNA]</scope>
    <source>
        <strain evidence="2 3">WILCCON 0114</strain>
    </source>
</reference>
<evidence type="ECO:0008006" key="4">
    <source>
        <dbReference type="Google" id="ProtNLM"/>
    </source>
</evidence>
<feature type="transmembrane region" description="Helical" evidence="1">
    <location>
        <begin position="163"/>
        <end position="182"/>
    </location>
</feature>
<proteinExistence type="predicted"/>